<evidence type="ECO:0000256" key="1">
    <source>
        <dbReference type="SAM" id="MobiDB-lite"/>
    </source>
</evidence>
<dbReference type="Gene3D" id="1.20.1280.50">
    <property type="match status" value="1"/>
</dbReference>
<dbReference type="Pfam" id="PF00646">
    <property type="entry name" value="F-box"/>
    <property type="match status" value="1"/>
</dbReference>
<proteinExistence type="predicted"/>
<dbReference type="SMART" id="SM00256">
    <property type="entry name" value="FBOX"/>
    <property type="match status" value="1"/>
</dbReference>
<dbReference type="PANTHER" id="PTHR44259">
    <property type="entry name" value="OS07G0183000 PROTEIN-RELATED"/>
    <property type="match status" value="1"/>
</dbReference>
<reference evidence="3 4" key="1">
    <citation type="journal article" date="2013" name="Front. Plant Sci.">
        <title>The Reference Genome of the Halophytic Plant Eutrema salsugineum.</title>
        <authorList>
            <person name="Yang R."/>
            <person name="Jarvis D.E."/>
            <person name="Chen H."/>
            <person name="Beilstein M.A."/>
            <person name="Grimwood J."/>
            <person name="Jenkins J."/>
            <person name="Shu S."/>
            <person name="Prochnik S."/>
            <person name="Xin M."/>
            <person name="Ma C."/>
            <person name="Schmutz J."/>
            <person name="Wing R.A."/>
            <person name="Mitchell-Olds T."/>
            <person name="Schumaker K.S."/>
            <person name="Wang X."/>
        </authorList>
    </citation>
    <scope>NUCLEOTIDE SEQUENCE [LARGE SCALE GENOMIC DNA]</scope>
</reference>
<dbReference type="Proteomes" id="UP000030689">
    <property type="component" value="Unassembled WGS sequence"/>
</dbReference>
<dbReference type="eggNOG" id="ENOG502RRNT">
    <property type="taxonomic scope" value="Eukaryota"/>
</dbReference>
<dbReference type="InterPro" id="IPR001810">
    <property type="entry name" value="F-box_dom"/>
</dbReference>
<dbReference type="PANTHER" id="PTHR44259:SF26">
    <property type="entry name" value="F-BOX FAMILY PROTEIN-LIKE PROTEIN"/>
    <property type="match status" value="1"/>
</dbReference>
<dbReference type="InterPro" id="IPR005174">
    <property type="entry name" value="KIB1-4_b-propeller"/>
</dbReference>
<gene>
    <name evidence="3" type="ORF">EUTSA_v10013780mg</name>
</gene>
<organism evidence="3 4">
    <name type="scientific">Eutrema salsugineum</name>
    <name type="common">Saltwater cress</name>
    <name type="synonym">Sisymbrium salsugineum</name>
    <dbReference type="NCBI Taxonomy" id="72664"/>
    <lineage>
        <taxon>Eukaryota</taxon>
        <taxon>Viridiplantae</taxon>
        <taxon>Streptophyta</taxon>
        <taxon>Embryophyta</taxon>
        <taxon>Tracheophyta</taxon>
        <taxon>Spermatophyta</taxon>
        <taxon>Magnoliopsida</taxon>
        <taxon>eudicotyledons</taxon>
        <taxon>Gunneridae</taxon>
        <taxon>Pentapetalae</taxon>
        <taxon>rosids</taxon>
        <taxon>malvids</taxon>
        <taxon>Brassicales</taxon>
        <taxon>Brassicaceae</taxon>
        <taxon>Eutremeae</taxon>
        <taxon>Eutrema</taxon>
    </lineage>
</organism>
<feature type="region of interest" description="Disordered" evidence="1">
    <location>
        <begin position="1"/>
        <end position="23"/>
    </location>
</feature>
<dbReference type="KEGG" id="eus:EUTSA_v10013780mg"/>
<feature type="domain" description="F-box" evidence="2">
    <location>
        <begin position="28"/>
        <end position="67"/>
    </location>
</feature>
<dbReference type="InterPro" id="IPR036047">
    <property type="entry name" value="F-box-like_dom_sf"/>
</dbReference>
<keyword evidence="4" id="KW-1185">Reference proteome</keyword>
<dbReference type="OMA" id="INNHWCK"/>
<name>V4LIR7_EUTSA</name>
<dbReference type="SUPFAM" id="SSF81383">
    <property type="entry name" value="F-box domain"/>
    <property type="match status" value="1"/>
</dbReference>
<evidence type="ECO:0000313" key="3">
    <source>
        <dbReference type="EMBL" id="ESQ43604.1"/>
    </source>
</evidence>
<sequence length="387" mass="45201">MEKKKQHNPNSHKLPRRDSSSNSWSELLPELLNSVFERLGFADSRRAESVCSSWYSAARRCVSKKQSPWLILLPDEDDNRNSHSCTLFNPDEKGKLYKRRDQGVEFAQSCLATYGSWLFMLDHWYNFFFLNLFTHERINLPPLESQLGATKLERISDGWFRISDDIITNDISMQSPVFWIDEQTKDYVVLWGLGKWCVVYSKKGDKFWNQIPLVYSPGYSHMVYKDHKLYYILNDFFGFFGSSSCIKIFDFSGEIPQESFQGGVTPNSSLLHPTKTRRISDRKLVVTVTGDVLKVEKWVNPMTRIWSFCVYKAMLFDLGITVLANDDIQGFKRNSIYYSIICREKNTTQICLFNLETQKMEPLHKFDCSSTQQLSRARWFLPSFTQP</sequence>
<dbReference type="Gramene" id="ESQ43604">
    <property type="protein sequence ID" value="ESQ43604"/>
    <property type="gene ID" value="EUTSA_v10013780mg"/>
</dbReference>
<protein>
    <recommendedName>
        <fullName evidence="2">F-box domain-containing protein</fullName>
    </recommendedName>
</protein>
<dbReference type="Pfam" id="PF03478">
    <property type="entry name" value="Beta-prop_KIB1-4"/>
    <property type="match status" value="1"/>
</dbReference>
<dbReference type="AlphaFoldDB" id="V4LIR7"/>
<dbReference type="EMBL" id="KI517464">
    <property type="protein sequence ID" value="ESQ43604.1"/>
    <property type="molecule type" value="Genomic_DNA"/>
</dbReference>
<dbReference type="InterPro" id="IPR050942">
    <property type="entry name" value="F-box_BR-signaling"/>
</dbReference>
<accession>V4LIR7</accession>
<evidence type="ECO:0000313" key="4">
    <source>
        <dbReference type="Proteomes" id="UP000030689"/>
    </source>
</evidence>
<evidence type="ECO:0000259" key="2">
    <source>
        <dbReference type="SMART" id="SM00256"/>
    </source>
</evidence>